<feature type="transmembrane region" description="Helical" evidence="7">
    <location>
        <begin position="390"/>
        <end position="423"/>
    </location>
</feature>
<dbReference type="InterPro" id="IPR004842">
    <property type="entry name" value="SLC12A_fam"/>
</dbReference>
<dbReference type="EMBL" id="CAACVI010000001">
    <property type="protein sequence ID" value="VEN72751.1"/>
    <property type="molecule type" value="Genomic_DNA"/>
</dbReference>
<feature type="transmembrane region" description="Helical" evidence="7">
    <location>
        <begin position="47"/>
        <end position="72"/>
    </location>
</feature>
<feature type="transmembrane region" description="Helical" evidence="7">
    <location>
        <begin position="275"/>
        <end position="296"/>
    </location>
</feature>
<feature type="domain" description="SLC12A transporter C-terminal" evidence="9">
    <location>
        <begin position="600"/>
        <end position="670"/>
    </location>
</feature>
<evidence type="ECO:0000259" key="8">
    <source>
        <dbReference type="Pfam" id="PF00324"/>
    </source>
</evidence>
<evidence type="ECO:0000256" key="5">
    <source>
        <dbReference type="ARBA" id="ARBA00022989"/>
    </source>
</evidence>
<comment type="subcellular location">
    <subcellularLocation>
        <location evidence="1">Membrane</location>
        <topology evidence="1">Multi-pass membrane protein</topology>
    </subcellularLocation>
</comment>
<dbReference type="InterPro" id="IPR004841">
    <property type="entry name" value="AA-permease/SLC12A_dom"/>
</dbReference>
<keyword evidence="5 7" id="KW-1133">Transmembrane helix</keyword>
<sequence length="735" mass="79305">MSGKGKMNKADKKFGTFGGVFTPSLLTILGVIMFMRFAPVTGHAGLWHALGILAAAKAISVITGLSIASIATNMRVKGGGAYYLASRSLGAEFGGVIAVFFYVAQAAAVAMYVAGFTEAIFSAVPDMGLSFRAVSTLTNLAVFACVYIGAGWTIRVQYGILGVLALSLVSFFAGAAQGFSPEILKANLNPDWTSGHSPFTLFALFFPAVTGIMAGVNLSGDLKEPSRAIPRGVFAAIAVSALIYTAITVLLAGSVPRAELAGPGFVMKDRAFFPVLIYAGVICATISSAIGSMMGAPRILQAFARDRVFPRLGWFAKGSGPSDEPRRAIILTFLIAQAGVMAGDLDAVAPIISMFFLITYAAVNLACFYESISKNPSFRPTFQLNHWSVALFGAAGCLGVMFLIHFTWALAAIVFSAALYFLIARAQIIVRWGDLGSGLAYQRARKALSRLELERYHPKNWRPAILALSGRAGDRLHLAEYAFWLCSKRGVVSIGQVIPGRLDELIERRREAEIILRKFIREAGLPAFPAVIVEENIHAAIKALLQCHGIGGIRPNTVLLAWKPNPREAGMFSESLSIVKRMKRSLIIVACEQEEEREKRHRVPDGAVNVWWSGPANGSLTLMLAFLLKENREWRDHPLRVIRPAAPKADVENMEKEMRKTLAEGRIEAEIVIACGENPLDAVRRAMGPSAVLFAGFEPADEDPFGALIPRLQEIVDLPGDVILVYNAGDVSLSA</sequence>
<dbReference type="Gene3D" id="1.20.1740.10">
    <property type="entry name" value="Amino acid/polyamine transporter I"/>
    <property type="match status" value="1"/>
</dbReference>
<dbReference type="GO" id="GO:0016020">
    <property type="term" value="C:membrane"/>
    <property type="evidence" value="ECO:0007669"/>
    <property type="project" value="UniProtKB-SubCell"/>
</dbReference>
<reference evidence="10" key="1">
    <citation type="submission" date="2019-01" db="EMBL/GenBank/DDBJ databases">
        <authorList>
            <consortium name="Genoscope - CEA"/>
            <person name="William W."/>
        </authorList>
    </citation>
    <scope>NUCLEOTIDE SEQUENCE</scope>
    <source>
        <strain evidence="10">CR-1</strain>
    </source>
</reference>
<feature type="transmembrane region" description="Helical" evidence="7">
    <location>
        <begin position="232"/>
        <end position="255"/>
    </location>
</feature>
<dbReference type="PANTHER" id="PTHR11827">
    <property type="entry name" value="SOLUTE CARRIER FAMILY 12, CATION COTRANSPORTERS"/>
    <property type="match status" value="1"/>
</dbReference>
<feature type="transmembrane region" description="Helical" evidence="7">
    <location>
        <begin position="133"/>
        <end position="152"/>
    </location>
</feature>
<accession>A0A484HDI5</accession>
<organism evidence="10">
    <name type="scientific">uncultured Desulfobacteraceae bacterium</name>
    <dbReference type="NCBI Taxonomy" id="218296"/>
    <lineage>
        <taxon>Bacteria</taxon>
        <taxon>Pseudomonadati</taxon>
        <taxon>Thermodesulfobacteriota</taxon>
        <taxon>Desulfobacteria</taxon>
        <taxon>Desulfobacterales</taxon>
        <taxon>Desulfobacteraceae</taxon>
        <taxon>environmental samples</taxon>
    </lineage>
</organism>
<feature type="transmembrane region" description="Helical" evidence="7">
    <location>
        <begin position="199"/>
        <end position="220"/>
    </location>
</feature>
<feature type="transmembrane region" description="Helical" evidence="7">
    <location>
        <begin position="159"/>
        <end position="179"/>
    </location>
</feature>
<feature type="transmembrane region" description="Helical" evidence="7">
    <location>
        <begin position="351"/>
        <end position="369"/>
    </location>
</feature>
<dbReference type="GO" id="GO:0015377">
    <property type="term" value="F:chloride:monoatomic cation symporter activity"/>
    <property type="evidence" value="ECO:0007669"/>
    <property type="project" value="InterPro"/>
</dbReference>
<evidence type="ECO:0000313" key="10">
    <source>
        <dbReference type="EMBL" id="VEN72751.1"/>
    </source>
</evidence>
<keyword evidence="4 7" id="KW-0812">Transmembrane</keyword>
<comment type="similarity">
    <text evidence="2">Belongs to the SLC12A transporter family.</text>
</comment>
<name>A0A484HDI5_9BACT</name>
<dbReference type="PANTHER" id="PTHR11827:SF72">
    <property type="entry name" value="GH08340P"/>
    <property type="match status" value="1"/>
</dbReference>
<dbReference type="Pfam" id="PF03522">
    <property type="entry name" value="SLC12"/>
    <property type="match status" value="2"/>
</dbReference>
<dbReference type="FunFam" id="1.20.1740.10:FF:000013">
    <property type="entry name" value="Solute carrier family 12 member"/>
    <property type="match status" value="1"/>
</dbReference>
<evidence type="ECO:0000256" key="6">
    <source>
        <dbReference type="ARBA" id="ARBA00023136"/>
    </source>
</evidence>
<feature type="domain" description="SLC12A transporter C-terminal" evidence="9">
    <location>
        <begin position="477"/>
        <end position="566"/>
    </location>
</feature>
<gene>
    <name evidence="10" type="ORF">EPICR_10250</name>
</gene>
<proteinExistence type="inferred from homology"/>
<dbReference type="Pfam" id="PF00324">
    <property type="entry name" value="AA_permease"/>
    <property type="match status" value="1"/>
</dbReference>
<evidence type="ECO:0000256" key="2">
    <source>
        <dbReference type="ARBA" id="ARBA00010593"/>
    </source>
</evidence>
<dbReference type="InterPro" id="IPR018491">
    <property type="entry name" value="SLC12_C"/>
</dbReference>
<keyword evidence="3" id="KW-0813">Transport</keyword>
<feature type="transmembrane region" description="Helical" evidence="7">
    <location>
        <begin position="14"/>
        <end position="35"/>
    </location>
</feature>
<protein>
    <submittedName>
        <fullName evidence="10">Amino acid permease-associated region</fullName>
    </submittedName>
</protein>
<feature type="transmembrane region" description="Helical" evidence="7">
    <location>
        <begin position="93"/>
        <end position="113"/>
    </location>
</feature>
<evidence type="ECO:0000256" key="1">
    <source>
        <dbReference type="ARBA" id="ARBA00004141"/>
    </source>
</evidence>
<evidence type="ECO:0000259" key="9">
    <source>
        <dbReference type="Pfam" id="PF03522"/>
    </source>
</evidence>
<dbReference type="AlphaFoldDB" id="A0A484HDI5"/>
<evidence type="ECO:0000256" key="7">
    <source>
        <dbReference type="SAM" id="Phobius"/>
    </source>
</evidence>
<feature type="domain" description="Amino acid permease/ SLC12A" evidence="8">
    <location>
        <begin position="20"/>
        <end position="464"/>
    </location>
</feature>
<evidence type="ECO:0000256" key="4">
    <source>
        <dbReference type="ARBA" id="ARBA00022692"/>
    </source>
</evidence>
<keyword evidence="6 7" id="KW-0472">Membrane</keyword>
<evidence type="ECO:0000256" key="3">
    <source>
        <dbReference type="ARBA" id="ARBA00022448"/>
    </source>
</evidence>